<dbReference type="PANTHER" id="PTHR43877">
    <property type="entry name" value="AMINOALKYLPHOSPHONATE N-ACETYLTRANSFERASE-RELATED-RELATED"/>
    <property type="match status" value="1"/>
</dbReference>
<evidence type="ECO:0000256" key="2">
    <source>
        <dbReference type="ARBA" id="ARBA00023315"/>
    </source>
</evidence>
<dbReference type="PANTHER" id="PTHR43877:SF1">
    <property type="entry name" value="ACETYLTRANSFERASE"/>
    <property type="match status" value="1"/>
</dbReference>
<dbReference type="RefSeq" id="WP_179268143.1">
    <property type="nucleotide sequence ID" value="NZ_CP058579.1"/>
</dbReference>
<dbReference type="SUPFAM" id="SSF55729">
    <property type="entry name" value="Acyl-CoA N-acyltransferases (Nat)"/>
    <property type="match status" value="1"/>
</dbReference>
<reference evidence="4 5" key="1">
    <citation type="submission" date="2020-06" db="EMBL/GenBank/DDBJ databases">
        <title>NJ-3-1, isolated from saline soil.</title>
        <authorList>
            <person name="Cui H.L."/>
            <person name="Shi X."/>
        </authorList>
    </citation>
    <scope>NUCLEOTIDE SEQUENCE [LARGE SCALE GENOMIC DNA]</scope>
    <source>
        <strain evidence="4 5">NJ-3-1</strain>
    </source>
</reference>
<dbReference type="InterPro" id="IPR016181">
    <property type="entry name" value="Acyl_CoA_acyltransferase"/>
</dbReference>
<dbReference type="GO" id="GO:0016747">
    <property type="term" value="F:acyltransferase activity, transferring groups other than amino-acyl groups"/>
    <property type="evidence" value="ECO:0007669"/>
    <property type="project" value="InterPro"/>
</dbReference>
<protein>
    <submittedName>
        <fullName evidence="4">GNAT family N-acetyltransferase</fullName>
    </submittedName>
</protein>
<name>A0A7D5QA82_9EURY</name>
<dbReference type="Pfam" id="PF00583">
    <property type="entry name" value="Acetyltransf_1"/>
    <property type="match status" value="1"/>
</dbReference>
<evidence type="ECO:0000313" key="4">
    <source>
        <dbReference type="EMBL" id="QLG61558.1"/>
    </source>
</evidence>
<dbReference type="Proteomes" id="UP000509626">
    <property type="component" value="Chromosome"/>
</dbReference>
<gene>
    <name evidence="4" type="ORF">HUG12_07385</name>
</gene>
<feature type="domain" description="N-acetyltransferase" evidence="3">
    <location>
        <begin position="2"/>
        <end position="153"/>
    </location>
</feature>
<proteinExistence type="predicted"/>
<dbReference type="CDD" id="cd04301">
    <property type="entry name" value="NAT_SF"/>
    <property type="match status" value="1"/>
</dbReference>
<dbReference type="InterPro" id="IPR050832">
    <property type="entry name" value="Bact_Acetyltransf"/>
</dbReference>
<dbReference type="InterPro" id="IPR000182">
    <property type="entry name" value="GNAT_dom"/>
</dbReference>
<keyword evidence="1 4" id="KW-0808">Transferase</keyword>
<keyword evidence="5" id="KW-1185">Reference proteome</keyword>
<evidence type="ECO:0000313" key="5">
    <source>
        <dbReference type="Proteomes" id="UP000509626"/>
    </source>
</evidence>
<dbReference type="EMBL" id="CP058579">
    <property type="protein sequence ID" value="QLG61558.1"/>
    <property type="molecule type" value="Genomic_DNA"/>
</dbReference>
<dbReference type="OrthoDB" id="87545at2157"/>
<sequence length="155" mass="16406">MTRVRPGRETDESALRALQCHLREPSPDLLAHGLRVGDVLVSVAGEGSDDARSVDGRPSDQRPVGYVLPVPGGTDGSVHVAELVVHPDHRREGRAAELLGRVLADADARVTLLVAPENDAALALYRDLGFAVAGRRPGFYDGGDALVMAREPSDG</sequence>
<evidence type="ECO:0000259" key="3">
    <source>
        <dbReference type="PROSITE" id="PS51186"/>
    </source>
</evidence>
<evidence type="ECO:0000256" key="1">
    <source>
        <dbReference type="ARBA" id="ARBA00022679"/>
    </source>
</evidence>
<dbReference type="Gene3D" id="3.40.630.30">
    <property type="match status" value="1"/>
</dbReference>
<dbReference type="AlphaFoldDB" id="A0A7D5QA82"/>
<organism evidence="4 5">
    <name type="scientific">Halorarum salinum</name>
    <dbReference type="NCBI Taxonomy" id="2743089"/>
    <lineage>
        <taxon>Archaea</taxon>
        <taxon>Methanobacteriati</taxon>
        <taxon>Methanobacteriota</taxon>
        <taxon>Stenosarchaea group</taxon>
        <taxon>Halobacteria</taxon>
        <taxon>Halobacteriales</taxon>
        <taxon>Haloferacaceae</taxon>
        <taxon>Halorarum</taxon>
    </lineage>
</organism>
<dbReference type="PROSITE" id="PS51186">
    <property type="entry name" value="GNAT"/>
    <property type="match status" value="1"/>
</dbReference>
<dbReference type="KEGG" id="halu:HUG12_07385"/>
<accession>A0A7D5QA82</accession>
<keyword evidence="2" id="KW-0012">Acyltransferase</keyword>
<dbReference type="GeneID" id="56037270"/>